<evidence type="ECO:0000313" key="4">
    <source>
        <dbReference type="EMBL" id="CAF3960179.1"/>
    </source>
</evidence>
<dbReference type="OrthoDB" id="10034317at2759"/>
<dbReference type="EMBL" id="CAJOBC010008383">
    <property type="protein sequence ID" value="CAF3960179.1"/>
    <property type="molecule type" value="Genomic_DNA"/>
</dbReference>
<dbReference type="EMBL" id="CAJNOQ010008383">
    <property type="protein sequence ID" value="CAF1195793.1"/>
    <property type="molecule type" value="Genomic_DNA"/>
</dbReference>
<dbReference type="Proteomes" id="UP000663829">
    <property type="component" value="Unassembled WGS sequence"/>
</dbReference>
<reference evidence="3" key="1">
    <citation type="submission" date="2021-02" db="EMBL/GenBank/DDBJ databases">
        <authorList>
            <person name="Nowell W R."/>
        </authorList>
    </citation>
    <scope>NUCLEOTIDE SEQUENCE</scope>
</reference>
<feature type="chain" id="PRO_5035686316" description="YHYH domain-containing protein" evidence="1">
    <location>
        <begin position="24"/>
        <end position="373"/>
    </location>
</feature>
<name>A0A814VU83_9BILA</name>
<organism evidence="3 5">
    <name type="scientific">Didymodactylos carnosus</name>
    <dbReference type="NCBI Taxonomy" id="1234261"/>
    <lineage>
        <taxon>Eukaryota</taxon>
        <taxon>Metazoa</taxon>
        <taxon>Spiralia</taxon>
        <taxon>Gnathifera</taxon>
        <taxon>Rotifera</taxon>
        <taxon>Eurotatoria</taxon>
        <taxon>Bdelloidea</taxon>
        <taxon>Philodinida</taxon>
        <taxon>Philodinidae</taxon>
        <taxon>Didymodactylos</taxon>
    </lineage>
</organism>
<proteinExistence type="predicted"/>
<feature type="domain" description="YHYH" evidence="2">
    <location>
        <begin position="159"/>
        <end position="295"/>
    </location>
</feature>
<evidence type="ECO:0000313" key="5">
    <source>
        <dbReference type="Proteomes" id="UP000663829"/>
    </source>
</evidence>
<protein>
    <recommendedName>
        <fullName evidence="2">YHYH domain-containing protein</fullName>
    </recommendedName>
</protein>
<keyword evidence="1" id="KW-0732">Signal</keyword>
<comment type="caution">
    <text evidence="3">The sequence shown here is derived from an EMBL/GenBank/DDBJ whole genome shotgun (WGS) entry which is preliminary data.</text>
</comment>
<evidence type="ECO:0000313" key="3">
    <source>
        <dbReference type="EMBL" id="CAF1195793.1"/>
    </source>
</evidence>
<evidence type="ECO:0000259" key="2">
    <source>
        <dbReference type="Pfam" id="PF14240"/>
    </source>
</evidence>
<dbReference type="Pfam" id="PF14240">
    <property type="entry name" value="YHYH"/>
    <property type="match status" value="1"/>
</dbReference>
<feature type="signal peptide" evidence="1">
    <location>
        <begin position="1"/>
        <end position="23"/>
    </location>
</feature>
<evidence type="ECO:0000256" key="1">
    <source>
        <dbReference type="SAM" id="SignalP"/>
    </source>
</evidence>
<keyword evidence="5" id="KW-1185">Reference proteome</keyword>
<dbReference type="AlphaFoldDB" id="A0A814VU83"/>
<accession>A0A814VU83</accession>
<gene>
    <name evidence="3" type="ORF">GPM918_LOCUS23453</name>
    <name evidence="4" type="ORF">SRO942_LOCUS23452</name>
</gene>
<sequence length="373" mass="39088">MSNDRFTLCLLLYSISQVYVVHSAASNSLSNCNAIAAKFSTTYSNGPAASIISTTGTNVTCASLTGVSCPGSTSSGSCVFQHKLCITCYMSGSTVKIRVQSNGLPLFCPNIPSGVTLSEQNIDFSVNFNPDVSVNSPYITVTTQTAIDSTICNVSNQATPPSASGFTAISSTSNGIAGVSIDGVAILNANSANNVDPFYPSPTTIAAEHVDQCMGHPNPQNIYHYHIGSGCALSASQSTSVQACATVSSCISSISTYSISQFSSYKTLTVIGIAKDGHVIYGPYDSSGNQITSGYDVCNGVFYDSVGNYAYFATQTFPYIFGCYGPGNYPTVYPSCSTNPPTKYTKSIYAGSNINGLSNICYLLIILVSIYIS</sequence>
<dbReference type="InterPro" id="IPR025924">
    <property type="entry name" value="YHYH_dom"/>
</dbReference>
<dbReference type="Proteomes" id="UP000681722">
    <property type="component" value="Unassembled WGS sequence"/>
</dbReference>